<keyword evidence="3" id="KW-1185">Reference proteome</keyword>
<organism evidence="2 3">
    <name type="scientific">Flavivirga jejuensis</name>
    <dbReference type="NCBI Taxonomy" id="870487"/>
    <lineage>
        <taxon>Bacteria</taxon>
        <taxon>Pseudomonadati</taxon>
        <taxon>Bacteroidota</taxon>
        <taxon>Flavobacteriia</taxon>
        <taxon>Flavobacteriales</taxon>
        <taxon>Flavobacteriaceae</taxon>
        <taxon>Flavivirga</taxon>
    </lineage>
</organism>
<dbReference type="RefSeq" id="WP_303301907.1">
    <property type="nucleotide sequence ID" value="NZ_BAABDA010000050.1"/>
</dbReference>
<sequence length="279" mass="32821">MAFATRKTKSSILKKYISYYYFHSARKQNQSEEIVFYPNTINAITIYQKSKLTFGENWSVAEVTKDKTYNSYYSGLNKQFKISKMKSPFNKLGIAFKPLGINSFLDSPLATLISKTNDKSFNYFDNSIKSTIIEVFNTCDFDKKIDLLDSYFITKLNDFEDTILQSAIEIIKKSNEKYKVSELSELCFTTQKTLNRKFKKHLNCTIKEYLDIAQFRKSFNYYQNLEKPNKLVDLAYEFNYYDQAELSNRFRQITGVNPKKLFKNTQKFGDVNLFWNKGI</sequence>
<evidence type="ECO:0000313" key="3">
    <source>
        <dbReference type="Proteomes" id="UP001176806"/>
    </source>
</evidence>
<dbReference type="Proteomes" id="UP001176806">
    <property type="component" value="Unassembled WGS sequence"/>
</dbReference>
<dbReference type="InterPro" id="IPR018060">
    <property type="entry name" value="HTH_AraC"/>
</dbReference>
<evidence type="ECO:0000259" key="1">
    <source>
        <dbReference type="PROSITE" id="PS01124"/>
    </source>
</evidence>
<feature type="domain" description="HTH araC/xylS-type" evidence="1">
    <location>
        <begin position="165"/>
        <end position="264"/>
    </location>
</feature>
<protein>
    <submittedName>
        <fullName evidence="2">AraC family transcriptional regulator</fullName>
    </submittedName>
</protein>
<dbReference type="EMBL" id="JAUOEL010000003">
    <property type="protein sequence ID" value="MDO5974778.1"/>
    <property type="molecule type" value="Genomic_DNA"/>
</dbReference>
<dbReference type="SMART" id="SM00342">
    <property type="entry name" value="HTH_ARAC"/>
    <property type="match status" value="1"/>
</dbReference>
<reference evidence="2" key="1">
    <citation type="submission" date="2023-07" db="EMBL/GenBank/DDBJ databases">
        <title>Two novel species in the genus Flavivirga.</title>
        <authorList>
            <person name="Kwon K."/>
        </authorList>
    </citation>
    <scope>NUCLEOTIDE SEQUENCE</scope>
    <source>
        <strain evidence="2">KACC 14158</strain>
    </source>
</reference>
<dbReference type="Pfam" id="PF20240">
    <property type="entry name" value="DUF6597"/>
    <property type="match status" value="1"/>
</dbReference>
<gene>
    <name evidence="2" type="ORF">Q4Q40_11335</name>
</gene>
<proteinExistence type="predicted"/>
<comment type="caution">
    <text evidence="2">The sequence shown here is derived from an EMBL/GenBank/DDBJ whole genome shotgun (WGS) entry which is preliminary data.</text>
</comment>
<accession>A0ABT8WNN0</accession>
<name>A0ABT8WNN0_9FLAO</name>
<dbReference type="Gene3D" id="1.10.10.60">
    <property type="entry name" value="Homeodomain-like"/>
    <property type="match status" value="1"/>
</dbReference>
<dbReference type="InterPro" id="IPR046532">
    <property type="entry name" value="DUF6597"/>
</dbReference>
<evidence type="ECO:0000313" key="2">
    <source>
        <dbReference type="EMBL" id="MDO5974778.1"/>
    </source>
</evidence>
<dbReference type="PROSITE" id="PS01124">
    <property type="entry name" value="HTH_ARAC_FAMILY_2"/>
    <property type="match status" value="1"/>
</dbReference>